<accession>A0A6B2KXT3</accession>
<dbReference type="PANTHER" id="PTHR43215">
    <property type="entry name" value="RADIAL SPOKE HEAD 1 HOMOLOG"/>
    <property type="match status" value="1"/>
</dbReference>
<organism evidence="4">
    <name type="scientific">Arcella intermedia</name>
    <dbReference type="NCBI Taxonomy" id="1963864"/>
    <lineage>
        <taxon>Eukaryota</taxon>
        <taxon>Amoebozoa</taxon>
        <taxon>Tubulinea</taxon>
        <taxon>Elardia</taxon>
        <taxon>Arcellinida</taxon>
        <taxon>Sphaerothecina</taxon>
        <taxon>Arcellidae</taxon>
        <taxon>Arcella</taxon>
    </lineage>
</organism>
<dbReference type="SUPFAM" id="SSF82185">
    <property type="entry name" value="Histone H3 K4-specific methyltransferase SET7/9 N-terminal domain"/>
    <property type="match status" value="2"/>
</dbReference>
<dbReference type="SMART" id="SM00698">
    <property type="entry name" value="MORN"/>
    <property type="match status" value="6"/>
</dbReference>
<feature type="region of interest" description="Disordered" evidence="2">
    <location>
        <begin position="44"/>
        <end position="79"/>
    </location>
</feature>
<evidence type="ECO:0000259" key="3">
    <source>
        <dbReference type="PROSITE" id="PS51205"/>
    </source>
</evidence>
<reference evidence="4" key="1">
    <citation type="journal article" date="2020" name="J. Eukaryot. Microbiol.">
        <title>De novo Sequencing, Assembly and Annotation of the Transcriptome for the Free-Living Testate Amoeba Arcella intermedia.</title>
        <authorList>
            <person name="Ribeiro G.M."/>
            <person name="Porfirio-Sousa A.L."/>
            <person name="Maurer-Alcala X.X."/>
            <person name="Katz L.A."/>
            <person name="Lahr D.J.G."/>
        </authorList>
    </citation>
    <scope>NUCLEOTIDE SEQUENCE</scope>
</reference>
<keyword evidence="1" id="KW-0677">Repeat</keyword>
<dbReference type="PANTHER" id="PTHR43215:SF14">
    <property type="entry name" value="RADIAL SPOKE HEAD 1 HOMOLOG"/>
    <property type="match status" value="1"/>
</dbReference>
<feature type="region of interest" description="Disordered" evidence="2">
    <location>
        <begin position="475"/>
        <end position="580"/>
    </location>
</feature>
<protein>
    <recommendedName>
        <fullName evidence="3">VPS9 domain-containing protein</fullName>
    </recommendedName>
</protein>
<dbReference type="InterPro" id="IPR003123">
    <property type="entry name" value="VPS9"/>
</dbReference>
<feature type="domain" description="VPS9" evidence="3">
    <location>
        <begin position="542"/>
        <end position="692"/>
    </location>
</feature>
<feature type="compositionally biased region" description="Acidic residues" evidence="2">
    <location>
        <begin position="535"/>
        <end position="544"/>
    </location>
</feature>
<sequence length="816" mass="91869">MTKLSTGEYYEGTWDKGVKHGVGMEKNPQTGEYYEGQWEQGKKHGFGKKGFPTGEKYQGEWKDDSMEGEGNLTYPNESGSFTGTWEGGKRVEGEYVVRKVKEGKKGRKVTVVTFRSLGKWVDDFPAPSGELLFGSGVKYIGEVGYTINNKYTVKQYEIHRHGYGEMFSEDKSKYIGSWKNDKKKGYGVLIKSNGEKYYGNWSRSKKSGYGVQIQLDGSYYEGKYESDERKGKGTLHLPNGDKVEGDWHASKVNTANYRNGKFTDFPRPLRAVFLHNVTAIQRTEDTSLFTSREKWADFVKDAFADVTMDKNSSAVFLVSLVNPNATSAPPELTGLISRFVRIFEWQYSNLKIKDKKDSLYALQTAVDDVNSFIECITKHVEDKFNFNQYKSIIDALIRAVFPRIYSILFPLYRQVNQMKEALLRAKIVQLKKVTPALIGVKEKFHLGTMVVEEGEDEIQFPLPALMLPVVNTPKKTGVTPHKRNHPQNAGGGALLNGRGSMMGHRLNTPPNRLSLQVGHPKPLPKVIKSVPSSSENEDISEGTESESISNDLSTQRPANPQAAGQTLNGETTEGSKRPIPYHKVISELEKLNITSTPVEKLDCLTKAATSILSCVDEYIKDKTEPIVMGAEDKFPVLIYALIRANIDDLYSNIAFLQDFITNHIGDEESKYRVSELTDAINYIQNLDWQLRDAKGVLSPLNMILSAVSWAVKASAKLKIDSPDPEAVRNQITFCISSLFKMFGNQKENLFQPLPIPPKFTPLVQKYESFFQSVIQLKEVGLRLEKSDSSYTVHFEHKLPLYVYTKISEACIVSFND</sequence>
<dbReference type="PROSITE" id="PS51205">
    <property type="entry name" value="VPS9"/>
    <property type="match status" value="1"/>
</dbReference>
<evidence type="ECO:0000256" key="2">
    <source>
        <dbReference type="SAM" id="MobiDB-lite"/>
    </source>
</evidence>
<dbReference type="InterPro" id="IPR003409">
    <property type="entry name" value="MORN"/>
</dbReference>
<evidence type="ECO:0000256" key="1">
    <source>
        <dbReference type="ARBA" id="ARBA00022737"/>
    </source>
</evidence>
<dbReference type="AlphaFoldDB" id="A0A6B2KXT3"/>
<dbReference type="Gene3D" id="1.20.1050.80">
    <property type="entry name" value="VPS9 domain"/>
    <property type="match status" value="1"/>
</dbReference>
<evidence type="ECO:0000313" key="4">
    <source>
        <dbReference type="EMBL" id="NDV29549.1"/>
    </source>
</evidence>
<dbReference type="SMART" id="SM00167">
    <property type="entry name" value="VPS9"/>
    <property type="match status" value="1"/>
</dbReference>
<name>A0A6B2KXT3_9EUKA</name>
<dbReference type="Pfam" id="PF02493">
    <property type="entry name" value="MORN"/>
    <property type="match status" value="6"/>
</dbReference>
<proteinExistence type="predicted"/>
<dbReference type="EMBL" id="GIBP01000580">
    <property type="protein sequence ID" value="NDV29549.1"/>
    <property type="molecule type" value="Transcribed_RNA"/>
</dbReference>
<dbReference type="Gene3D" id="2.20.110.10">
    <property type="entry name" value="Histone H3 K4-specific methyltransferase SET7/9 N-terminal domain"/>
    <property type="match status" value="3"/>
</dbReference>
<feature type="compositionally biased region" description="Polar residues" evidence="2">
    <location>
        <begin position="545"/>
        <end position="572"/>
    </location>
</feature>
<dbReference type="InterPro" id="IPR037191">
    <property type="entry name" value="VPS9_dom_sf"/>
</dbReference>
<dbReference type="SUPFAM" id="SSF109993">
    <property type="entry name" value="VPS9 domain"/>
    <property type="match status" value="1"/>
</dbReference>
<dbReference type="Pfam" id="PF02204">
    <property type="entry name" value="VPS9"/>
    <property type="match status" value="1"/>
</dbReference>